<dbReference type="RefSeq" id="WP_186930096.1">
    <property type="nucleotide sequence ID" value="NZ_JACOOJ010000018.1"/>
</dbReference>
<dbReference type="Pfam" id="PF01627">
    <property type="entry name" value="Hpt"/>
    <property type="match status" value="1"/>
</dbReference>
<accession>A0ABR7DPJ0</accession>
<evidence type="ECO:0000313" key="3">
    <source>
        <dbReference type="Proteomes" id="UP000651475"/>
    </source>
</evidence>
<evidence type="ECO:0000259" key="1">
    <source>
        <dbReference type="Pfam" id="PF01627"/>
    </source>
</evidence>
<comment type="caution">
    <text evidence="2">The sequence shown here is derived from an EMBL/GenBank/DDBJ whole genome shotgun (WGS) entry which is preliminary data.</text>
</comment>
<gene>
    <name evidence="2" type="ORF">H8S65_11385</name>
</gene>
<evidence type="ECO:0000313" key="2">
    <source>
        <dbReference type="EMBL" id="MBC5633362.1"/>
    </source>
</evidence>
<feature type="domain" description="HPt" evidence="1">
    <location>
        <begin position="41"/>
        <end position="110"/>
    </location>
</feature>
<dbReference type="SUPFAM" id="SSF47226">
    <property type="entry name" value="Histidine-containing phosphotransfer domain, HPT domain"/>
    <property type="match status" value="1"/>
</dbReference>
<dbReference type="InterPro" id="IPR008207">
    <property type="entry name" value="Sig_transdc_His_kin_Hpt_dom"/>
</dbReference>
<name>A0ABR7DPJ0_9BACT</name>
<dbReference type="InterPro" id="IPR036641">
    <property type="entry name" value="HPT_dom_sf"/>
</dbReference>
<proteinExistence type="predicted"/>
<dbReference type="EMBL" id="JACOOJ010000018">
    <property type="protein sequence ID" value="MBC5633362.1"/>
    <property type="molecule type" value="Genomic_DNA"/>
</dbReference>
<sequence length="118" mass="13723">MTDTYKKQLQKAGVNLDKALNRFMGNEAMYDKFLFSFTQEKSFGKLEESLNNKDIKESFILAHTMKGIVANLEIQSLLDLLSPMTEQLRNENMEGIAEQWELLKSRYNEVCNLIKDNH</sequence>
<dbReference type="Proteomes" id="UP000651475">
    <property type="component" value="Unassembled WGS sequence"/>
</dbReference>
<dbReference type="Gene3D" id="1.20.120.160">
    <property type="entry name" value="HPT domain"/>
    <property type="match status" value="1"/>
</dbReference>
<reference evidence="2 3" key="1">
    <citation type="submission" date="2020-08" db="EMBL/GenBank/DDBJ databases">
        <title>Genome public.</title>
        <authorList>
            <person name="Liu C."/>
            <person name="Sun Q."/>
        </authorList>
    </citation>
    <scope>NUCLEOTIDE SEQUENCE [LARGE SCALE GENOMIC DNA]</scope>
    <source>
        <strain evidence="2 3">NSJ-79</strain>
    </source>
</reference>
<protein>
    <submittedName>
        <fullName evidence="2">Hpt domain-containing protein</fullName>
    </submittedName>
</protein>
<keyword evidence="3" id="KW-1185">Reference proteome</keyword>
<organism evidence="2 3">
    <name type="scientific">Parabacteroides hominis</name>
    <dbReference type="NCBI Taxonomy" id="2763057"/>
    <lineage>
        <taxon>Bacteria</taxon>
        <taxon>Pseudomonadati</taxon>
        <taxon>Bacteroidota</taxon>
        <taxon>Bacteroidia</taxon>
        <taxon>Bacteroidales</taxon>
        <taxon>Tannerellaceae</taxon>
        <taxon>Parabacteroides</taxon>
    </lineage>
</organism>